<dbReference type="PANTHER" id="PTHR30024">
    <property type="entry name" value="ALIPHATIC SULFONATES-BINDING PROTEIN-RELATED"/>
    <property type="match status" value="1"/>
</dbReference>
<name>A0A969WA24_9GAMM</name>
<dbReference type="GO" id="GO:0042597">
    <property type="term" value="C:periplasmic space"/>
    <property type="evidence" value="ECO:0007669"/>
    <property type="project" value="UniProtKB-SubCell"/>
</dbReference>
<accession>A0A969WA24</accession>
<dbReference type="AlphaFoldDB" id="A0A969WA24"/>
<dbReference type="Proteomes" id="UP000653472">
    <property type="component" value="Unassembled WGS sequence"/>
</dbReference>
<evidence type="ECO:0000256" key="7">
    <source>
        <dbReference type="ARBA" id="ARBA00022729"/>
    </source>
</evidence>
<dbReference type="CDD" id="cd13553">
    <property type="entry name" value="PBP2_NrtA_CpmA_like"/>
    <property type="match status" value="1"/>
</dbReference>
<dbReference type="Pfam" id="PF13379">
    <property type="entry name" value="NMT1_2"/>
    <property type="match status" value="1"/>
</dbReference>
<dbReference type="PANTHER" id="PTHR30024:SF47">
    <property type="entry name" value="TAURINE-BINDING PERIPLASMIC PROTEIN"/>
    <property type="match status" value="1"/>
</dbReference>
<evidence type="ECO:0000256" key="1">
    <source>
        <dbReference type="ARBA" id="ARBA00004308"/>
    </source>
</evidence>
<comment type="caution">
    <text evidence="9">The sequence shown here is derived from an EMBL/GenBank/DDBJ whole genome shotgun (WGS) entry which is preliminary data.</text>
</comment>
<dbReference type="SUPFAM" id="SSF53850">
    <property type="entry name" value="Periplasmic binding protein-like II"/>
    <property type="match status" value="1"/>
</dbReference>
<reference evidence="9" key="1">
    <citation type="submission" date="2020-03" db="EMBL/GenBank/DDBJ databases">
        <title>Solimonas marina sp. nov., isolated from deep seawater of the Pacific Ocean.</title>
        <authorList>
            <person name="Liu X."/>
            <person name="Lai Q."/>
            <person name="Sun F."/>
            <person name="Gai Y."/>
            <person name="Li G."/>
            <person name="Shao Z."/>
        </authorList>
    </citation>
    <scope>NUCLEOTIDE SEQUENCE</scope>
    <source>
        <strain evidence="9">C16B3</strain>
    </source>
</reference>
<sequence>MNLVIPFRPEITHLTVGYMPLLDSAPLLWAAHRGYFRAAGLDVELVGEVSWASLRDRLAYGALDAAQCLAPMPVAATLGADGVGVPMVTGLCLSRGGSAITFSRSMADRLGINGTMSVADSSAAVARYVRGGGRLRLAHVFPFSMHHYLLRDWLALGGLDLMHGGDAAGIEFSVAPPPQMVRLLEIGAVDGFCVGEPWNTAAVKGGLGYVVTPTSEIWDGGADKVLGVTHEWAQQFPDTHRALLSAVMAALAEMASRDVTAELTMLLHRMKVVAVPESWIEAVLRGQGMGSPPRFATGLHAFPRRSQLMWCALQMLRWRQWAQPISLSKVTSAVCDVSAYCDAAAALGFPRPSVDSVREGAGRVALGSDGASIESRFVDGSELDPANPAAYLTARGWPLDEAQSAVAG</sequence>
<evidence type="ECO:0000313" key="10">
    <source>
        <dbReference type="Proteomes" id="UP000653472"/>
    </source>
</evidence>
<evidence type="ECO:0000256" key="8">
    <source>
        <dbReference type="ARBA" id="ARBA00023136"/>
    </source>
</evidence>
<proteinExistence type="inferred from homology"/>
<keyword evidence="6" id="KW-0997">Cell inner membrane</keyword>
<dbReference type="InterPro" id="IPR044527">
    <property type="entry name" value="NrtA/CpmA_ABC-bd_dom"/>
</dbReference>
<keyword evidence="8" id="KW-0472">Membrane</keyword>
<protein>
    <submittedName>
        <fullName evidence="9">ABC transporter substrate-binding protein</fullName>
    </submittedName>
</protein>
<evidence type="ECO:0000256" key="4">
    <source>
        <dbReference type="ARBA" id="ARBA00022448"/>
    </source>
</evidence>
<evidence type="ECO:0000256" key="6">
    <source>
        <dbReference type="ARBA" id="ARBA00022519"/>
    </source>
</evidence>
<comment type="similarity">
    <text evidence="3">Belongs to the bacterial solute-binding protein SsuA/TauA family.</text>
</comment>
<dbReference type="GO" id="GO:0012505">
    <property type="term" value="C:endomembrane system"/>
    <property type="evidence" value="ECO:0007669"/>
    <property type="project" value="UniProtKB-SubCell"/>
</dbReference>
<dbReference type="Gene3D" id="3.40.190.10">
    <property type="entry name" value="Periplasmic binding protein-like II"/>
    <property type="match status" value="2"/>
</dbReference>
<keyword evidence="7" id="KW-0732">Signal</keyword>
<comment type="subcellular location">
    <subcellularLocation>
        <location evidence="1">Endomembrane system</location>
    </subcellularLocation>
    <subcellularLocation>
        <location evidence="2">Periplasm</location>
    </subcellularLocation>
</comment>
<organism evidence="9 10">
    <name type="scientific">Solimonas marina</name>
    <dbReference type="NCBI Taxonomy" id="2714601"/>
    <lineage>
        <taxon>Bacteria</taxon>
        <taxon>Pseudomonadati</taxon>
        <taxon>Pseudomonadota</taxon>
        <taxon>Gammaproteobacteria</taxon>
        <taxon>Nevskiales</taxon>
        <taxon>Nevskiaceae</taxon>
        <taxon>Solimonas</taxon>
    </lineage>
</organism>
<evidence type="ECO:0000256" key="5">
    <source>
        <dbReference type="ARBA" id="ARBA00022475"/>
    </source>
</evidence>
<dbReference type="EMBL" id="JAAVXB010000008">
    <property type="protein sequence ID" value="NKF23432.1"/>
    <property type="molecule type" value="Genomic_DNA"/>
</dbReference>
<gene>
    <name evidence="9" type="ORF">G7Y82_14025</name>
</gene>
<evidence type="ECO:0000256" key="3">
    <source>
        <dbReference type="ARBA" id="ARBA00010742"/>
    </source>
</evidence>
<keyword evidence="5" id="KW-1003">Cell membrane</keyword>
<evidence type="ECO:0000313" key="9">
    <source>
        <dbReference type="EMBL" id="NKF23432.1"/>
    </source>
</evidence>
<evidence type="ECO:0000256" key="2">
    <source>
        <dbReference type="ARBA" id="ARBA00004418"/>
    </source>
</evidence>
<keyword evidence="10" id="KW-1185">Reference proteome</keyword>
<dbReference type="RefSeq" id="WP_168148764.1">
    <property type="nucleotide sequence ID" value="NZ_JAAVXB010000008.1"/>
</dbReference>
<keyword evidence="4" id="KW-0813">Transport</keyword>